<organism evidence="1">
    <name type="scientific">Noccaea caerulescens</name>
    <name type="common">Alpine penny-cress</name>
    <name type="synonym">Thlaspi caerulescens</name>
    <dbReference type="NCBI Taxonomy" id="107243"/>
    <lineage>
        <taxon>Eukaryota</taxon>
        <taxon>Viridiplantae</taxon>
        <taxon>Streptophyta</taxon>
        <taxon>Embryophyta</taxon>
        <taxon>Tracheophyta</taxon>
        <taxon>Spermatophyta</taxon>
        <taxon>Magnoliopsida</taxon>
        <taxon>eudicotyledons</taxon>
        <taxon>Gunneridae</taxon>
        <taxon>Pentapetalae</taxon>
        <taxon>rosids</taxon>
        <taxon>malvids</taxon>
        <taxon>Brassicales</taxon>
        <taxon>Brassicaceae</taxon>
        <taxon>Coluteocarpeae</taxon>
        <taxon>Noccaea</taxon>
    </lineage>
</organism>
<evidence type="ECO:0000313" key="1">
    <source>
        <dbReference type="EMBL" id="JAU66184.1"/>
    </source>
</evidence>
<name>A0A1J3HGC5_NOCCA</name>
<dbReference type="Pfam" id="PF04776">
    <property type="entry name" value="protein_MS5"/>
    <property type="match status" value="1"/>
</dbReference>
<gene>
    <name evidence="1" type="ORF">LE_TR5401_c12_g1_i1_g.19220</name>
</gene>
<proteinExistence type="predicted"/>
<sequence>MSGEREALLRLMWHMFPTKEEFDRRTREYEEGVDKSEGFDVSGLTAPPLSPALLEIICSNGTCSRLIVLYARMGLHRYNMLQGTNLELISVKKYNKSTWSAACLYYITLEAMDPATNSPLTFQTKVQELKYGQMDLTCGIARPLGDIKRSSENSKRCRLLEKSEVQENNDWIRLYLELAIATTNRSRVENHDLSDLKIVKVAVDTSKQDVEEGLEDSKLFAIVYITYKDSWEDARLGKQHAVDRLAIVRRAFDEFYGSFTLVGQTREIIPKKKLRTKQLGFTKMWRRLYTPRRLKAYKDGLSRRVHKKRSMTGPNAL</sequence>
<dbReference type="PANTHER" id="PTHR31260:SF39">
    <property type="entry name" value="BNAA09G28770D PROTEIN"/>
    <property type="match status" value="1"/>
</dbReference>
<protein>
    <submittedName>
        <fullName evidence="1">UPF0725 protein</fullName>
    </submittedName>
</protein>
<dbReference type="EMBL" id="GEVL01011157">
    <property type="protein sequence ID" value="JAU66184.1"/>
    <property type="molecule type" value="Transcribed_RNA"/>
</dbReference>
<dbReference type="PANTHER" id="PTHR31260">
    <property type="entry name" value="CYSTATIN/MONELLIN SUPERFAMILY PROTEIN"/>
    <property type="match status" value="1"/>
</dbReference>
<dbReference type="InterPro" id="IPR006462">
    <property type="entry name" value="MS5"/>
</dbReference>
<dbReference type="AlphaFoldDB" id="A0A1J3HGC5"/>
<reference evidence="1" key="1">
    <citation type="submission" date="2016-07" db="EMBL/GenBank/DDBJ databases">
        <title>De novo transcriptome assembly of four accessions of the metal hyperaccumulator plant Noccaea caerulescens.</title>
        <authorList>
            <person name="Blande D."/>
            <person name="Halimaa P."/>
            <person name="Tervahauta A.I."/>
            <person name="Aarts M.G."/>
            <person name="Karenlampi S.O."/>
        </authorList>
    </citation>
    <scope>NUCLEOTIDE SEQUENCE</scope>
</reference>
<accession>A0A1J3HGC5</accession>